<reference evidence="3" key="1">
    <citation type="submission" date="2022-11" db="UniProtKB">
        <authorList>
            <consortium name="WormBaseParasite"/>
        </authorList>
    </citation>
    <scope>IDENTIFICATION</scope>
</reference>
<name>A0A915KXG9_ROMCU</name>
<feature type="compositionally biased region" description="Basic and acidic residues" evidence="1">
    <location>
        <begin position="43"/>
        <end position="67"/>
    </location>
</feature>
<evidence type="ECO:0000256" key="1">
    <source>
        <dbReference type="SAM" id="MobiDB-lite"/>
    </source>
</evidence>
<evidence type="ECO:0000313" key="3">
    <source>
        <dbReference type="WBParaSite" id="nRc.2.0.1.t42205-RA"/>
    </source>
</evidence>
<protein>
    <submittedName>
        <fullName evidence="3">Uncharacterized protein</fullName>
    </submittedName>
</protein>
<dbReference type="Proteomes" id="UP000887565">
    <property type="component" value="Unplaced"/>
</dbReference>
<proteinExistence type="predicted"/>
<keyword evidence="2" id="KW-1185">Reference proteome</keyword>
<sequence length="112" mass="12765">MNIGKKKDAEEWKTDMGLESVIVADVLVGKKALRSRSTVVNDHPVEKQMRDHQEETPVEEQKKEEPGVHNILRSVKGEQLNLTLGKCALAALLVKNIRRAYICIQIQEHYFT</sequence>
<dbReference type="WBParaSite" id="nRc.2.0.1.t42205-RA">
    <property type="protein sequence ID" value="nRc.2.0.1.t42205-RA"/>
    <property type="gene ID" value="nRc.2.0.1.g42205"/>
</dbReference>
<dbReference type="AlphaFoldDB" id="A0A915KXG9"/>
<feature type="region of interest" description="Disordered" evidence="1">
    <location>
        <begin position="38"/>
        <end position="68"/>
    </location>
</feature>
<evidence type="ECO:0000313" key="2">
    <source>
        <dbReference type="Proteomes" id="UP000887565"/>
    </source>
</evidence>
<accession>A0A915KXG9</accession>
<organism evidence="2 3">
    <name type="scientific">Romanomermis culicivorax</name>
    <name type="common">Nematode worm</name>
    <dbReference type="NCBI Taxonomy" id="13658"/>
    <lineage>
        <taxon>Eukaryota</taxon>
        <taxon>Metazoa</taxon>
        <taxon>Ecdysozoa</taxon>
        <taxon>Nematoda</taxon>
        <taxon>Enoplea</taxon>
        <taxon>Dorylaimia</taxon>
        <taxon>Mermithida</taxon>
        <taxon>Mermithoidea</taxon>
        <taxon>Mermithidae</taxon>
        <taxon>Romanomermis</taxon>
    </lineage>
</organism>